<evidence type="ECO:0000256" key="1">
    <source>
        <dbReference type="SAM" id="Phobius"/>
    </source>
</evidence>
<dbReference type="RefSeq" id="WP_340696332.1">
    <property type="nucleotide sequence ID" value="NZ_JBHTAT010000004.1"/>
</dbReference>
<feature type="transmembrane region" description="Helical" evidence="1">
    <location>
        <begin position="118"/>
        <end position="139"/>
    </location>
</feature>
<feature type="transmembrane region" description="Helical" evidence="1">
    <location>
        <begin position="7"/>
        <end position="30"/>
    </location>
</feature>
<proteinExistence type="predicted"/>
<comment type="caution">
    <text evidence="2">The sequence shown here is derived from an EMBL/GenBank/DDBJ whole genome shotgun (WGS) entry which is preliminary data.</text>
</comment>
<evidence type="ECO:0000313" key="3">
    <source>
        <dbReference type="Proteomes" id="UP001596434"/>
    </source>
</evidence>
<dbReference type="Proteomes" id="UP001596434">
    <property type="component" value="Unassembled WGS sequence"/>
</dbReference>
<organism evidence="2 3">
    <name type="scientific">Haloplanus litoreus</name>
    <dbReference type="NCBI Taxonomy" id="767515"/>
    <lineage>
        <taxon>Archaea</taxon>
        <taxon>Methanobacteriati</taxon>
        <taxon>Methanobacteriota</taxon>
        <taxon>Stenosarchaea group</taxon>
        <taxon>Halobacteria</taxon>
        <taxon>Halobacteriales</taxon>
        <taxon>Haloferacaceae</taxon>
        <taxon>Haloplanus</taxon>
    </lineage>
</organism>
<keyword evidence="1" id="KW-1133">Transmembrane helix</keyword>
<feature type="transmembrane region" description="Helical" evidence="1">
    <location>
        <begin position="65"/>
        <end position="82"/>
    </location>
</feature>
<dbReference type="GeneID" id="96955385"/>
<keyword evidence="3" id="KW-1185">Reference proteome</keyword>
<accession>A0ABD6A359</accession>
<feature type="transmembrane region" description="Helical" evidence="1">
    <location>
        <begin position="197"/>
        <end position="218"/>
    </location>
</feature>
<protein>
    <submittedName>
        <fullName evidence="2">Uncharacterized protein</fullName>
    </submittedName>
</protein>
<keyword evidence="1" id="KW-0812">Transmembrane</keyword>
<dbReference type="EMBL" id="JBHTAT010000004">
    <property type="protein sequence ID" value="MFC7257096.1"/>
    <property type="molecule type" value="Genomic_DNA"/>
</dbReference>
<reference evidence="2 3" key="1">
    <citation type="journal article" date="2019" name="Int. J. Syst. Evol. Microbiol.">
        <title>The Global Catalogue of Microorganisms (GCM) 10K type strain sequencing project: providing services to taxonomists for standard genome sequencing and annotation.</title>
        <authorList>
            <consortium name="The Broad Institute Genomics Platform"/>
            <consortium name="The Broad Institute Genome Sequencing Center for Infectious Disease"/>
            <person name="Wu L."/>
            <person name="Ma J."/>
        </authorList>
    </citation>
    <scope>NUCLEOTIDE SEQUENCE [LARGE SCALE GENOMIC DNA]</scope>
    <source>
        <strain evidence="2 3">GX21</strain>
    </source>
</reference>
<sequence length="287" mass="31136">MPSRRPLVISLVVGVVHAAGLLAVALHLGYAVGPTEYSLLGAGWRYGGLVVVATLPVWLALRYRLAAPLVVLVVTTGYVLGMELTPPGPTFRDVAELERLAEPTGITVVEDGLYIVRYMVNASVWTVGFLFLGLVEYVVRSTWHVLPAVGRTVPELPIPASRRRAAAVATTGGVLHAAAMVWFAARLGVTVSGGWEWALYLFGAAGMWVLAAVPLYLLVRHRLVAPATLLTLFVLLDARAEFTASVEGPHALYFGGWFLYLGILLVAGGVEYSLRRVEIYRRFESRL</sequence>
<gene>
    <name evidence="2" type="ORF">ACFQKE_17700</name>
</gene>
<dbReference type="AlphaFoldDB" id="A0ABD6A359"/>
<feature type="transmembrane region" description="Helical" evidence="1">
    <location>
        <begin position="42"/>
        <end position="60"/>
    </location>
</feature>
<feature type="transmembrane region" description="Helical" evidence="1">
    <location>
        <begin position="223"/>
        <end position="240"/>
    </location>
</feature>
<feature type="transmembrane region" description="Helical" evidence="1">
    <location>
        <begin position="252"/>
        <end position="274"/>
    </location>
</feature>
<name>A0ABD6A359_9EURY</name>
<keyword evidence="1" id="KW-0472">Membrane</keyword>
<feature type="transmembrane region" description="Helical" evidence="1">
    <location>
        <begin position="165"/>
        <end position="185"/>
    </location>
</feature>
<evidence type="ECO:0000313" key="2">
    <source>
        <dbReference type="EMBL" id="MFC7257096.1"/>
    </source>
</evidence>